<protein>
    <submittedName>
        <fullName evidence="1">Uncharacterized protein</fullName>
    </submittedName>
</protein>
<proteinExistence type="predicted"/>
<keyword evidence="2" id="KW-1185">Reference proteome</keyword>
<comment type="caution">
    <text evidence="1">The sequence shown here is derived from an EMBL/GenBank/DDBJ whole genome shotgun (WGS) entry which is preliminary data.</text>
</comment>
<accession>A0ACB8RKP4</accession>
<sequence length="345" mass="38242">MHYAHDAGDTKCAWNSLTKLENWAGRLLKASLSKNVCKSLKSVTSAIEKSPLIEEARIVKEINGHLKSAKACYDKLETFWDEEVRRLSDGIQTHGVQKDESDLWKQRIAVVQGVINDPPGDPGRTRLNSNRLSTGVPLSQDIVAHVATALIPSMRDAEVAIGVLQRNSYSLTGFVKCHDMPAILSMSYGRLKQHRRCAIDYLRNIIHFGQRRIEEIHATLLGAPPIPSRLNELRDWVLGLLQTPPEVIDCSELKLQGSDAASKAQSETLKKIEGNLAKSAKAWRSLLQALQAKDTVFGWLLADEDISVRLALVCADEKAAMRLLYALKDAVDDLADFELSNESAL</sequence>
<gene>
    <name evidence="1" type="ORF">FA95DRAFT_305088</name>
</gene>
<organism evidence="1 2">
    <name type="scientific">Auriscalpium vulgare</name>
    <dbReference type="NCBI Taxonomy" id="40419"/>
    <lineage>
        <taxon>Eukaryota</taxon>
        <taxon>Fungi</taxon>
        <taxon>Dikarya</taxon>
        <taxon>Basidiomycota</taxon>
        <taxon>Agaricomycotina</taxon>
        <taxon>Agaricomycetes</taxon>
        <taxon>Russulales</taxon>
        <taxon>Auriscalpiaceae</taxon>
        <taxon>Auriscalpium</taxon>
    </lineage>
</organism>
<reference evidence="1" key="2">
    <citation type="journal article" date="2022" name="New Phytol.">
        <title>Evolutionary transition to the ectomycorrhizal habit in the genomes of a hyperdiverse lineage of mushroom-forming fungi.</title>
        <authorList>
            <person name="Looney B."/>
            <person name="Miyauchi S."/>
            <person name="Morin E."/>
            <person name="Drula E."/>
            <person name="Courty P.E."/>
            <person name="Kohler A."/>
            <person name="Kuo A."/>
            <person name="LaButti K."/>
            <person name="Pangilinan J."/>
            <person name="Lipzen A."/>
            <person name="Riley R."/>
            <person name="Andreopoulos W."/>
            <person name="He G."/>
            <person name="Johnson J."/>
            <person name="Nolan M."/>
            <person name="Tritt A."/>
            <person name="Barry K.W."/>
            <person name="Grigoriev I.V."/>
            <person name="Nagy L.G."/>
            <person name="Hibbett D."/>
            <person name="Henrissat B."/>
            <person name="Matheny P.B."/>
            <person name="Labbe J."/>
            <person name="Martin F.M."/>
        </authorList>
    </citation>
    <scope>NUCLEOTIDE SEQUENCE</scope>
    <source>
        <strain evidence="1">FP105234-sp</strain>
    </source>
</reference>
<reference evidence="1" key="1">
    <citation type="submission" date="2021-02" db="EMBL/GenBank/DDBJ databases">
        <authorList>
            <consortium name="DOE Joint Genome Institute"/>
            <person name="Ahrendt S."/>
            <person name="Looney B.P."/>
            <person name="Miyauchi S."/>
            <person name="Morin E."/>
            <person name="Drula E."/>
            <person name="Courty P.E."/>
            <person name="Chicoki N."/>
            <person name="Fauchery L."/>
            <person name="Kohler A."/>
            <person name="Kuo A."/>
            <person name="Labutti K."/>
            <person name="Pangilinan J."/>
            <person name="Lipzen A."/>
            <person name="Riley R."/>
            <person name="Andreopoulos W."/>
            <person name="He G."/>
            <person name="Johnson J."/>
            <person name="Barry K.W."/>
            <person name="Grigoriev I.V."/>
            <person name="Nagy L."/>
            <person name="Hibbett D."/>
            <person name="Henrissat B."/>
            <person name="Matheny P.B."/>
            <person name="Labbe J."/>
            <person name="Martin F."/>
        </authorList>
    </citation>
    <scope>NUCLEOTIDE SEQUENCE</scope>
    <source>
        <strain evidence="1">FP105234-sp</strain>
    </source>
</reference>
<dbReference type="Proteomes" id="UP000814033">
    <property type="component" value="Unassembled WGS sequence"/>
</dbReference>
<evidence type="ECO:0000313" key="1">
    <source>
        <dbReference type="EMBL" id="KAI0044078.1"/>
    </source>
</evidence>
<evidence type="ECO:0000313" key="2">
    <source>
        <dbReference type="Proteomes" id="UP000814033"/>
    </source>
</evidence>
<name>A0ACB8RKP4_9AGAM</name>
<dbReference type="EMBL" id="MU275995">
    <property type="protein sequence ID" value="KAI0044078.1"/>
    <property type="molecule type" value="Genomic_DNA"/>
</dbReference>